<name>A0A1Y2BD88_9TREE</name>
<dbReference type="OrthoDB" id="448051at2759"/>
<evidence type="ECO:0000256" key="1">
    <source>
        <dbReference type="ARBA" id="ARBA00004502"/>
    </source>
</evidence>
<evidence type="ECO:0000256" key="3">
    <source>
        <dbReference type="ARBA" id="ARBA00022677"/>
    </source>
</evidence>
<dbReference type="PANTHER" id="PTHR13390">
    <property type="entry name" value="LIPASE"/>
    <property type="match status" value="1"/>
</dbReference>
<comment type="caution">
    <text evidence="5">The sequence shown here is derived from an EMBL/GenBank/DDBJ whole genome shotgun (WGS) entry which is preliminary data.</text>
</comment>
<comment type="subcellular location">
    <subcellularLocation>
        <location evidence="1">Lipid droplet</location>
    </subcellularLocation>
</comment>
<dbReference type="GO" id="GO:0005811">
    <property type="term" value="C:lipid droplet"/>
    <property type="evidence" value="ECO:0007669"/>
    <property type="project" value="UniProtKB-SubCell"/>
</dbReference>
<accession>A0A1Y2BD88</accession>
<organism evidence="5 6">
    <name type="scientific">Naematelia encephala</name>
    <dbReference type="NCBI Taxonomy" id="71784"/>
    <lineage>
        <taxon>Eukaryota</taxon>
        <taxon>Fungi</taxon>
        <taxon>Dikarya</taxon>
        <taxon>Basidiomycota</taxon>
        <taxon>Agaricomycotina</taxon>
        <taxon>Tremellomycetes</taxon>
        <taxon>Tremellales</taxon>
        <taxon>Naemateliaceae</taxon>
        <taxon>Naematelia</taxon>
    </lineage>
</organism>
<dbReference type="GO" id="GO:0019915">
    <property type="term" value="P:lipid storage"/>
    <property type="evidence" value="ECO:0007669"/>
    <property type="project" value="InterPro"/>
</dbReference>
<dbReference type="Proteomes" id="UP000193986">
    <property type="component" value="Unassembled WGS sequence"/>
</dbReference>
<proteinExistence type="inferred from homology"/>
<keyword evidence="3" id="KW-0551">Lipid droplet</keyword>
<evidence type="ECO:0000313" key="6">
    <source>
        <dbReference type="Proteomes" id="UP000193986"/>
    </source>
</evidence>
<dbReference type="Pfam" id="PF10230">
    <property type="entry name" value="LIDHydrolase"/>
    <property type="match status" value="1"/>
</dbReference>
<dbReference type="SUPFAM" id="SSF53474">
    <property type="entry name" value="alpha/beta-Hydrolases"/>
    <property type="match status" value="1"/>
</dbReference>
<keyword evidence="6" id="KW-1185">Reference proteome</keyword>
<evidence type="ECO:0000256" key="4">
    <source>
        <dbReference type="ARBA" id="ARBA00022801"/>
    </source>
</evidence>
<dbReference type="InParanoid" id="A0A1Y2BD88"/>
<dbReference type="InterPro" id="IPR029058">
    <property type="entry name" value="AB_hydrolase_fold"/>
</dbReference>
<dbReference type="EMBL" id="MCFC01000009">
    <property type="protein sequence ID" value="ORY32510.1"/>
    <property type="molecule type" value="Genomic_DNA"/>
</dbReference>
<evidence type="ECO:0000256" key="2">
    <source>
        <dbReference type="ARBA" id="ARBA00008300"/>
    </source>
</evidence>
<dbReference type="GO" id="GO:0016298">
    <property type="term" value="F:lipase activity"/>
    <property type="evidence" value="ECO:0007669"/>
    <property type="project" value="InterPro"/>
</dbReference>
<dbReference type="AlphaFoldDB" id="A0A1Y2BD88"/>
<comment type="similarity">
    <text evidence="2">Belongs to the AB hydrolase superfamily. LDAH family.</text>
</comment>
<evidence type="ECO:0008006" key="7">
    <source>
        <dbReference type="Google" id="ProtNLM"/>
    </source>
</evidence>
<dbReference type="Gene3D" id="3.40.50.1820">
    <property type="entry name" value="alpha/beta hydrolase"/>
    <property type="match status" value="1"/>
</dbReference>
<evidence type="ECO:0000313" key="5">
    <source>
        <dbReference type="EMBL" id="ORY32510.1"/>
    </source>
</evidence>
<reference evidence="5 6" key="1">
    <citation type="submission" date="2016-07" db="EMBL/GenBank/DDBJ databases">
        <title>Pervasive Adenine N6-methylation of Active Genes in Fungi.</title>
        <authorList>
            <consortium name="DOE Joint Genome Institute"/>
            <person name="Mondo S.J."/>
            <person name="Dannebaum R.O."/>
            <person name="Kuo R.C."/>
            <person name="Labutti K."/>
            <person name="Haridas S."/>
            <person name="Kuo A."/>
            <person name="Salamov A."/>
            <person name="Ahrendt S.R."/>
            <person name="Lipzen A."/>
            <person name="Sullivan W."/>
            <person name="Andreopoulos W.B."/>
            <person name="Clum A."/>
            <person name="Lindquist E."/>
            <person name="Daum C."/>
            <person name="Ramamoorthy G.K."/>
            <person name="Gryganskyi A."/>
            <person name="Culley D."/>
            <person name="Magnuson J.K."/>
            <person name="James T.Y."/>
            <person name="O'Malley M.A."/>
            <person name="Stajich J.E."/>
            <person name="Spatafora J.W."/>
            <person name="Visel A."/>
            <person name="Grigoriev I.V."/>
        </authorList>
    </citation>
    <scope>NUCLEOTIDE SEQUENCE [LARGE SCALE GENOMIC DNA]</scope>
    <source>
        <strain evidence="5 6">68-887.2</strain>
    </source>
</reference>
<gene>
    <name evidence="5" type="ORF">BCR39DRAFT_374879</name>
</gene>
<dbReference type="PANTHER" id="PTHR13390:SF0">
    <property type="entry name" value="LIPID DROPLET-ASSOCIATED HYDROLASE"/>
    <property type="match status" value="1"/>
</dbReference>
<dbReference type="InterPro" id="IPR019363">
    <property type="entry name" value="LDAH"/>
</dbReference>
<keyword evidence="4" id="KW-0378">Hydrolase</keyword>
<sequence>MDDRLDFLATYAKDGEEVRHLPIECTFPHRLDGLGGGETAMHYWPSKNTDGPPEQLTLFILGNPGSLGYYPPFLNHLHDLLPPTHALLAMSHVGHSPSLAAPQVPLTLDEQIDTKIEVVQAIRSTLDELAIDEHLETGQALKSPRLALMGHSVGAYILTRVIKSLNGDGIHAGYMLFPTVGWISQSWNGKTLFPIFHQPLRSLLPVLSHLIRPILPLTTFPQTTLDLLYSPRTIQHTLALAKSEMETIRQPDLPWFKTNVHKDPTRGLFGVWSGGNLDGWVGREGAMVRECLGGEWGGRVRVLDGVPHAFCLSQAHSEIVAEVVASWINPLQAGPRGKTSVAPPYGSTKLPM</sequence>
<protein>
    <recommendedName>
        <fullName evidence="7">Alpha/Beta hydrolase protein</fullName>
    </recommendedName>
</protein>